<keyword evidence="4" id="KW-0158">Chromosome</keyword>
<evidence type="ECO:0000256" key="1">
    <source>
        <dbReference type="ARBA" id="ARBA00004123"/>
    </source>
</evidence>
<dbReference type="Gene3D" id="2.30.29.150">
    <property type="match status" value="1"/>
</dbReference>
<dbReference type="Gene3D" id="2.30.29.30">
    <property type="entry name" value="Pleckstrin-homology domain (PH domain)/Phosphotyrosine-binding domain (PTB)"/>
    <property type="match status" value="2"/>
</dbReference>
<dbReference type="InterPro" id="IPR024954">
    <property type="entry name" value="SSRP1_DD"/>
</dbReference>
<name>A0A3M7MCI9_9PLEO</name>
<evidence type="ECO:0000313" key="15">
    <source>
        <dbReference type="Proteomes" id="UP000265663"/>
    </source>
</evidence>
<dbReference type="InterPro" id="IPR050454">
    <property type="entry name" value="RTT106/SSRP1_HistChap/FACT"/>
</dbReference>
<dbReference type="FunFam" id="2.30.29.150:FF:000001">
    <property type="entry name" value="Fact complex subunit ssrp1"/>
    <property type="match status" value="1"/>
</dbReference>
<feature type="region of interest" description="Disordered" evidence="12">
    <location>
        <begin position="498"/>
        <end position="570"/>
    </location>
</feature>
<dbReference type="InterPro" id="IPR011993">
    <property type="entry name" value="PH-like_dom_sf"/>
</dbReference>
<evidence type="ECO:0000256" key="8">
    <source>
        <dbReference type="ARBA" id="ARBA00023163"/>
    </source>
</evidence>
<proteinExistence type="inferred from homology"/>
<feature type="region of interest" description="Disordered" evidence="12">
    <location>
        <begin position="738"/>
        <end position="758"/>
    </location>
</feature>
<dbReference type="PANTHER" id="PTHR45849:SF1">
    <property type="entry name" value="FACT COMPLEX SUBUNIT SSRP1"/>
    <property type="match status" value="1"/>
</dbReference>
<dbReference type="GO" id="GO:0003677">
    <property type="term" value="F:DNA binding"/>
    <property type="evidence" value="ECO:0007669"/>
    <property type="project" value="InterPro"/>
</dbReference>
<dbReference type="CDD" id="cd13230">
    <property type="entry name" value="PH1_SSRP1-like"/>
    <property type="match status" value="1"/>
</dbReference>
<dbReference type="PRINTS" id="PR00887">
    <property type="entry name" value="SSRCOGNITION"/>
</dbReference>
<keyword evidence="9" id="KW-0234">DNA repair</keyword>
<dbReference type="Gene3D" id="2.30.29.220">
    <property type="entry name" value="Structure-specific recognition protein (SSRP1)"/>
    <property type="match status" value="1"/>
</dbReference>
<dbReference type="AlphaFoldDB" id="A0A3M7MCI9"/>
<comment type="similarity">
    <text evidence="3">Belongs to the SSRP1 family.</text>
</comment>
<dbReference type="InterPro" id="IPR035417">
    <property type="entry name" value="SSRP1/POB3_N"/>
</dbReference>
<evidence type="ECO:0000256" key="7">
    <source>
        <dbReference type="ARBA" id="ARBA00023015"/>
    </source>
</evidence>
<protein>
    <submittedName>
        <fullName evidence="14">FACT complex subunit pob3</fullName>
    </submittedName>
</protein>
<keyword evidence="6" id="KW-0227">DNA damage</keyword>
<evidence type="ECO:0000256" key="6">
    <source>
        <dbReference type="ARBA" id="ARBA00022763"/>
    </source>
</evidence>
<evidence type="ECO:0000256" key="4">
    <source>
        <dbReference type="ARBA" id="ARBA00022454"/>
    </source>
</evidence>
<dbReference type="Pfam" id="PF08512">
    <property type="entry name" value="Rttp106-like_middle"/>
    <property type="match status" value="1"/>
</dbReference>
<evidence type="ECO:0000256" key="9">
    <source>
        <dbReference type="ARBA" id="ARBA00023204"/>
    </source>
</evidence>
<dbReference type="InterPro" id="IPR000969">
    <property type="entry name" value="SSRP1/POB3"/>
</dbReference>
<sequence>MKIQQMKMTMARNESGARRAITEAFNDIYLNLSRKPGATRFSDSGFGWKPANGETYTCDQSQIIQAQWSRAARGYEVKIVSRNDGVIQLDGFKQEDFDRVAKVFKTWYGISLDNREHALRGWNWGKADFGKAELTFNVANRPAFEVPYTEVSNTNLAGKNEVAVDFSLPADGDAGANGSLGGARFRGKKSAGARDQLVEMRFYIPGLASKKEKNEDGEDASGAEDGEETNAANLFYETLMEKAEIGEVAGDTFATFLDILHLTPRGRFDIDMYESSFRLRGKTYDYKIQFDSVKKFMVLPKPDDMHTLITIGLDPPLRQGQTRYPFLVMQFKRDEEVNLDLNMKGDLLEDKYKDKLQSHYEAPIATVVADIFKGLSGKRITRPSRDFISHHEQSGVKCSIKANEGHLFCLDKAFMFIPKPATYISMDNIASVTMSRVGGAMAASRTFDITFTMKHGMAEHQEEQQPLENFFRAKGIKTKNEMADDSGAILAAALQDEDLASSDDGQPANRGSADEDDESVDEDFQADSESEVGEEFDSDHQSSGSDSDAEMEDAESDTAEAVPERPKKKQKRALVKLAQAVEETPKFLIGYPHIGTTLRCDHEPDVTFINTTNPYLDPGTPDFDNMSASSDSPGPFEARSVASWRTHSNFQSITSTPSSMGPDLGHANVPYCYTPDLESLPPLMQSPPTSAVGTPISPPLSLCNRRIHPVMDYTASTASPPIDPRLNSPYDAADHIHRSVSISSSRRSPPRSDGGMPMQDDHEIAFLLRWFSEGPGYWMDLFDLGTYFASYVPVKARENPLLKYAAVACAAKALARVQGRKPVMGGSVTRQARMEQYPDAPLVDWKHKAAVYYDTAVTLLLHALKMDVNSSPDESECELRQQSNDSAQGYPCPAPKRRRTSSNTSFVSSTDEILAASAILCVYEFLDTSVSEWAKHLNGAKSLLVLSQEHVMPLQLPTPPSSIPSASFNFTSKARRATFWNIARQDMLAAFINKTKTRLDTDCLALWKEAGLLIDEQGYIVPSNTTASGYPEEGEAMMKEDLICNALVWLMAKLVNFMAAGDETSNAAGMSWANVPQRTLLDYWFNLRKQFQVWHDGLPVTFQPSARVAPSNTPSQIRNCDDASLFTEVWYSIPMCASTMQTYHMSQILLFMNKPHESTQGGSTVVARMNSYQSVLATCQKHSREIVGISLARSDEAVRIHSVQPLFTAGQCLSDPRERQVVLHLLRDIESDIGWATDFRIRQLFEQWQGQESEGLVP</sequence>
<feature type="domain" description="Histone chaperone RTT106/FACT complex subunit SPT16-like middle" evidence="13">
    <location>
        <begin position="393"/>
        <end position="481"/>
    </location>
</feature>
<dbReference type="Pfam" id="PF21103">
    <property type="entry name" value="PH1_SSRP1-like"/>
    <property type="match status" value="1"/>
</dbReference>
<dbReference type="InterPro" id="IPR021858">
    <property type="entry name" value="Fun_TF"/>
</dbReference>
<evidence type="ECO:0000256" key="5">
    <source>
        <dbReference type="ARBA" id="ARBA00022705"/>
    </source>
</evidence>
<dbReference type="GO" id="GO:0042393">
    <property type="term" value="F:histone binding"/>
    <property type="evidence" value="ECO:0007669"/>
    <property type="project" value="TreeGrafter"/>
</dbReference>
<evidence type="ECO:0000259" key="13">
    <source>
        <dbReference type="SMART" id="SM01287"/>
    </source>
</evidence>
<keyword evidence="8" id="KW-0804">Transcription</keyword>
<evidence type="ECO:0000256" key="12">
    <source>
        <dbReference type="SAM" id="MobiDB-lite"/>
    </source>
</evidence>
<evidence type="ECO:0000256" key="11">
    <source>
        <dbReference type="ARBA" id="ARBA00025370"/>
    </source>
</evidence>
<keyword evidence="5" id="KW-0235">DNA replication</keyword>
<reference evidence="14 15" key="1">
    <citation type="journal article" date="2014" name="PLoS ONE">
        <title>De novo Genome Assembly of the Fungal Plant Pathogen Pyrenophora semeniperda.</title>
        <authorList>
            <person name="Soliai M.M."/>
            <person name="Meyer S.E."/>
            <person name="Udall J.A."/>
            <person name="Elzinga D.E."/>
            <person name="Hermansen R.A."/>
            <person name="Bodily P.M."/>
            <person name="Hart A.A."/>
            <person name="Coleman C.E."/>
        </authorList>
    </citation>
    <scope>NUCLEOTIDE SEQUENCE [LARGE SCALE GENOMIC DNA]</scope>
    <source>
        <strain evidence="14 15">CCB06</strain>
        <tissue evidence="14">Mycelium</tissue>
    </source>
</reference>
<dbReference type="SUPFAM" id="SSF50729">
    <property type="entry name" value="PH domain-like"/>
    <property type="match status" value="1"/>
</dbReference>
<gene>
    <name evidence="14" type="ORF">GMOD_00007156</name>
</gene>
<organism evidence="14 15">
    <name type="scientific">Pyrenophora seminiperda CCB06</name>
    <dbReference type="NCBI Taxonomy" id="1302712"/>
    <lineage>
        <taxon>Eukaryota</taxon>
        <taxon>Fungi</taxon>
        <taxon>Dikarya</taxon>
        <taxon>Ascomycota</taxon>
        <taxon>Pezizomycotina</taxon>
        <taxon>Dothideomycetes</taxon>
        <taxon>Pleosporomycetidae</taxon>
        <taxon>Pleosporales</taxon>
        <taxon>Pleosporineae</taxon>
        <taxon>Pleosporaceae</taxon>
        <taxon>Pyrenophora</taxon>
    </lineage>
</organism>
<evidence type="ECO:0000256" key="3">
    <source>
        <dbReference type="ARBA" id="ARBA00010060"/>
    </source>
</evidence>
<keyword evidence="10" id="KW-0539">Nucleus</keyword>
<comment type="subcellular location">
    <subcellularLocation>
        <location evidence="2">Chromosome</location>
    </subcellularLocation>
    <subcellularLocation>
        <location evidence="1">Nucleus</location>
    </subcellularLocation>
</comment>
<dbReference type="CDD" id="cd13231">
    <property type="entry name" value="PH2_SSRP1-like"/>
    <property type="match status" value="1"/>
</dbReference>
<keyword evidence="15" id="KW-1185">Reference proteome</keyword>
<dbReference type="EMBL" id="KE747829">
    <property type="protein sequence ID" value="RMZ72158.1"/>
    <property type="molecule type" value="Genomic_DNA"/>
</dbReference>
<dbReference type="Pfam" id="PF17292">
    <property type="entry name" value="POB3_N"/>
    <property type="match status" value="1"/>
</dbReference>
<dbReference type="GO" id="GO:0006260">
    <property type="term" value="P:DNA replication"/>
    <property type="evidence" value="ECO:0007669"/>
    <property type="project" value="UniProtKB-KW"/>
</dbReference>
<feature type="compositionally biased region" description="Acidic residues" evidence="12">
    <location>
        <begin position="514"/>
        <end position="537"/>
    </location>
</feature>
<feature type="compositionally biased region" description="Acidic residues" evidence="12">
    <location>
        <begin position="547"/>
        <end position="558"/>
    </location>
</feature>
<dbReference type="InterPro" id="IPR038167">
    <property type="entry name" value="SSRP1_sf"/>
</dbReference>
<dbReference type="InterPro" id="IPR048993">
    <property type="entry name" value="SSRP1-like_PH1"/>
</dbReference>
<dbReference type="GO" id="GO:0031491">
    <property type="term" value="F:nucleosome binding"/>
    <property type="evidence" value="ECO:0007669"/>
    <property type="project" value="TreeGrafter"/>
</dbReference>
<dbReference type="Pfam" id="PF03531">
    <property type="entry name" value="SSrecog"/>
    <property type="match status" value="1"/>
</dbReference>
<accession>A0A3M7MCI9</accession>
<dbReference type="Pfam" id="PF11951">
    <property type="entry name" value="Fungal_trans_2"/>
    <property type="match status" value="1"/>
</dbReference>
<dbReference type="InterPro" id="IPR013719">
    <property type="entry name" value="RTT106/SPT16-like_middle_dom"/>
</dbReference>
<evidence type="ECO:0000313" key="14">
    <source>
        <dbReference type="EMBL" id="RMZ72158.1"/>
    </source>
</evidence>
<evidence type="ECO:0000256" key="2">
    <source>
        <dbReference type="ARBA" id="ARBA00004286"/>
    </source>
</evidence>
<dbReference type="GO" id="GO:0035101">
    <property type="term" value="C:FACT complex"/>
    <property type="evidence" value="ECO:0007669"/>
    <property type="project" value="TreeGrafter"/>
</dbReference>
<dbReference type="OrthoDB" id="5418899at2759"/>
<dbReference type="SMART" id="SM01287">
    <property type="entry name" value="Rtt106"/>
    <property type="match status" value="1"/>
</dbReference>
<dbReference type="FunFam" id="2.30.29.220:FF:000003">
    <property type="entry name" value="FACT complex subunit POB3"/>
    <property type="match status" value="1"/>
</dbReference>
<evidence type="ECO:0000256" key="10">
    <source>
        <dbReference type="ARBA" id="ARBA00023242"/>
    </source>
</evidence>
<dbReference type="PANTHER" id="PTHR45849">
    <property type="entry name" value="FACT COMPLEX SUBUNIT SSRP1"/>
    <property type="match status" value="1"/>
</dbReference>
<keyword evidence="7" id="KW-0805">Transcription regulation</keyword>
<feature type="region of interest" description="Disordered" evidence="12">
    <location>
        <begin position="874"/>
        <end position="903"/>
    </location>
</feature>
<comment type="function">
    <text evidence="11">Component of the FACT complex, a general chromatin factor that acts to reorganize nucleosomes. The FACT complex is involved in multiple processes that require DNA as a template such as mRNA elongation, DNA replication and DNA repair. During transcription elongation the FACT complex acts as a histone chaperone that both destabilizes and restores nucleosomal structure. It facilitates the passage of RNA polymerase II and transcription by promoting the dissociation of one histone H2A-H2B dimer from the nucleosome, then subsequently promotes the reestablishment of the nucleosome following the passage of RNA polymerase II.</text>
</comment>
<dbReference type="GO" id="GO:0006281">
    <property type="term" value="P:DNA repair"/>
    <property type="evidence" value="ECO:0007669"/>
    <property type="project" value="UniProtKB-KW"/>
</dbReference>
<dbReference type="Proteomes" id="UP000265663">
    <property type="component" value="Unassembled WGS sequence"/>
</dbReference>